<keyword evidence="12" id="KW-1003">Cell membrane</keyword>
<keyword evidence="8 12" id="KW-0350">Heme biosynthesis</keyword>
<keyword evidence="9 12" id="KW-0472">Membrane</keyword>
<dbReference type="InterPro" id="IPR003780">
    <property type="entry name" value="COX15/CtaA_fam"/>
</dbReference>
<dbReference type="OrthoDB" id="9793156at2"/>
<sequence>MLPSHLPSLILSNGGLRDDRRPVGAWLLVLAVMVLVMVCLGGLTRLTGSGLSMVEWQPFTVLPPASEEAWNVVFAKYQASPQYRLVNEGMTLAGFKGIFWLEYVHRLWGRLIGAAFLLPFLFFLSTGRLSRAQAPQLLLLFLLGGAQGLLGWFMVASGLADRPEVSHYRLTAHLLAALAIYAALLWTALAHLDPHSRRDGGRDAGRLRRPLSVLLVLVTLTMAAGGLVAGLRAGLIYNSFPLMNGDWFPGEAFDMTPRWVNFFENHALVQFDHRLLAMLTWAAAVASWLRSRRLEIDRALRRRLLLVPLAATLQAGLGISTLLAMVPVGLAAAHQACAFLLVSAILWAAHGVRRVGAPS</sequence>
<dbReference type="GO" id="GO:0120547">
    <property type="term" value="F:heme A synthase activity"/>
    <property type="evidence" value="ECO:0007669"/>
    <property type="project" value="UniProtKB-EC"/>
</dbReference>
<comment type="pathway">
    <text evidence="10 12">Porphyrin-containing compound metabolism; heme A biosynthesis; heme A from heme O: step 1/1.</text>
</comment>
<comment type="subunit">
    <text evidence="12">Interacts with CtaB.</text>
</comment>
<feature type="transmembrane region" description="Helical" evidence="12">
    <location>
        <begin position="213"/>
        <end position="237"/>
    </location>
</feature>
<keyword evidence="4 12" id="KW-0479">Metal-binding</keyword>
<feature type="transmembrane region" description="Helical" evidence="12">
    <location>
        <begin position="275"/>
        <end position="292"/>
    </location>
</feature>
<evidence type="ECO:0000256" key="6">
    <source>
        <dbReference type="ARBA" id="ARBA00023002"/>
    </source>
</evidence>
<keyword evidence="5 12" id="KW-1133">Transmembrane helix</keyword>
<dbReference type="EMBL" id="PIUM01000010">
    <property type="protein sequence ID" value="PKU24526.1"/>
    <property type="molecule type" value="Genomic_DNA"/>
</dbReference>
<comment type="similarity">
    <text evidence="12">Belongs to the COX15/CtaA family. Type 2 subfamily.</text>
</comment>
<dbReference type="PANTHER" id="PTHR23289:SF2">
    <property type="entry name" value="CYTOCHROME C OXIDASE ASSEMBLY PROTEIN COX15 HOMOLOG"/>
    <property type="match status" value="1"/>
</dbReference>
<dbReference type="EC" id="1.17.99.9" evidence="12"/>
<feature type="transmembrane region" description="Helical" evidence="12">
    <location>
        <begin position="332"/>
        <end position="349"/>
    </location>
</feature>
<dbReference type="UniPathway" id="UPA00269">
    <property type="reaction ID" value="UER00713"/>
</dbReference>
<comment type="cofactor">
    <cofactor evidence="1 12">
        <name>heme b</name>
        <dbReference type="ChEBI" id="CHEBI:60344"/>
    </cofactor>
</comment>
<dbReference type="AlphaFoldDB" id="A0A2N3PVT2"/>
<evidence type="ECO:0000256" key="7">
    <source>
        <dbReference type="ARBA" id="ARBA00023004"/>
    </source>
</evidence>
<dbReference type="Pfam" id="PF02628">
    <property type="entry name" value="COX15-CtaA"/>
    <property type="match status" value="1"/>
</dbReference>
<comment type="catalytic activity">
    <reaction evidence="11">
        <text>Fe(II)-heme o + 2 A + H2O = Fe(II)-heme a + 2 AH2</text>
        <dbReference type="Rhea" id="RHEA:63388"/>
        <dbReference type="ChEBI" id="CHEBI:13193"/>
        <dbReference type="ChEBI" id="CHEBI:15377"/>
        <dbReference type="ChEBI" id="CHEBI:17499"/>
        <dbReference type="ChEBI" id="CHEBI:60530"/>
        <dbReference type="ChEBI" id="CHEBI:61715"/>
        <dbReference type="EC" id="1.17.99.9"/>
    </reaction>
    <physiologicalReaction direction="left-to-right" evidence="11">
        <dbReference type="Rhea" id="RHEA:63389"/>
    </physiologicalReaction>
</comment>
<dbReference type="GO" id="GO:0005886">
    <property type="term" value="C:plasma membrane"/>
    <property type="evidence" value="ECO:0007669"/>
    <property type="project" value="UniProtKB-SubCell"/>
</dbReference>
<dbReference type="GO" id="GO:0046872">
    <property type="term" value="F:metal ion binding"/>
    <property type="evidence" value="ECO:0007669"/>
    <property type="project" value="UniProtKB-KW"/>
</dbReference>
<comment type="subcellular location">
    <subcellularLocation>
        <location evidence="12">Cell membrane</location>
        <topology evidence="12">Multi-pass membrane protein</topology>
    </subcellularLocation>
    <subcellularLocation>
        <location evidence="2">Membrane</location>
        <topology evidence="2">Multi-pass membrane protein</topology>
    </subcellularLocation>
</comment>
<keyword evidence="7 12" id="KW-0408">Iron</keyword>
<protein>
    <recommendedName>
        <fullName evidence="12">Heme A synthase</fullName>
        <shortName evidence="12">HAS</shortName>
        <ecNumber evidence="12">1.17.99.9</ecNumber>
    </recommendedName>
    <alternativeName>
        <fullName evidence="12">Cytochrome aa3-controlling protein</fullName>
    </alternativeName>
</protein>
<feature type="transmembrane region" description="Helical" evidence="12">
    <location>
        <begin position="107"/>
        <end position="125"/>
    </location>
</feature>
<name>A0A2N3PVT2_9PROT</name>
<feature type="transmembrane region" description="Helical" evidence="12">
    <location>
        <begin position="23"/>
        <end position="43"/>
    </location>
</feature>
<evidence type="ECO:0000256" key="1">
    <source>
        <dbReference type="ARBA" id="ARBA00001970"/>
    </source>
</evidence>
<evidence type="ECO:0000256" key="12">
    <source>
        <dbReference type="HAMAP-Rule" id="MF_01665"/>
    </source>
</evidence>
<feature type="transmembrane region" description="Helical" evidence="12">
    <location>
        <begin position="172"/>
        <end position="192"/>
    </location>
</feature>
<keyword evidence="3 12" id="KW-0812">Transmembrane</keyword>
<feature type="binding site" description="axial binding residue" evidence="12">
    <location>
        <position position="334"/>
    </location>
    <ligand>
        <name>heme</name>
        <dbReference type="ChEBI" id="CHEBI:30413"/>
    </ligand>
    <ligandPart>
        <name>Fe</name>
        <dbReference type="ChEBI" id="CHEBI:18248"/>
    </ligandPart>
</feature>
<dbReference type="GO" id="GO:0006784">
    <property type="term" value="P:heme A biosynthetic process"/>
    <property type="evidence" value="ECO:0007669"/>
    <property type="project" value="UniProtKB-UniRule"/>
</dbReference>
<evidence type="ECO:0000256" key="3">
    <source>
        <dbReference type="ARBA" id="ARBA00022692"/>
    </source>
</evidence>
<evidence type="ECO:0000256" key="8">
    <source>
        <dbReference type="ARBA" id="ARBA00023133"/>
    </source>
</evidence>
<evidence type="ECO:0000256" key="10">
    <source>
        <dbReference type="ARBA" id="ARBA00044501"/>
    </source>
</evidence>
<feature type="transmembrane region" description="Helical" evidence="12">
    <location>
        <begin position="137"/>
        <end position="160"/>
    </location>
</feature>
<dbReference type="RefSeq" id="WP_101250562.1">
    <property type="nucleotide sequence ID" value="NZ_PIUM01000010.1"/>
</dbReference>
<evidence type="ECO:0000313" key="13">
    <source>
        <dbReference type="EMBL" id="PKU24526.1"/>
    </source>
</evidence>
<evidence type="ECO:0000256" key="2">
    <source>
        <dbReference type="ARBA" id="ARBA00004141"/>
    </source>
</evidence>
<evidence type="ECO:0000256" key="4">
    <source>
        <dbReference type="ARBA" id="ARBA00022723"/>
    </source>
</evidence>
<gene>
    <name evidence="12" type="primary">ctaA</name>
    <name evidence="13" type="ORF">CWS72_10505</name>
</gene>
<comment type="caution">
    <text evidence="13">The sequence shown here is derived from an EMBL/GenBank/DDBJ whole genome shotgun (WGS) entry which is preliminary data.</text>
</comment>
<evidence type="ECO:0000313" key="14">
    <source>
        <dbReference type="Proteomes" id="UP000233293"/>
    </source>
</evidence>
<dbReference type="PANTHER" id="PTHR23289">
    <property type="entry name" value="CYTOCHROME C OXIDASE ASSEMBLY PROTEIN COX15"/>
    <property type="match status" value="1"/>
</dbReference>
<keyword evidence="6 12" id="KW-0560">Oxidoreductase</keyword>
<comment type="function">
    <text evidence="12">Catalyzes the conversion of heme O to heme A by two successive hydroxylations of the methyl group at C8. The first hydroxylation forms heme I, the second hydroxylation results in an unstable dihydroxymethyl group, which spontaneously dehydrates, resulting in the formyl group of heme A.</text>
</comment>
<dbReference type="GO" id="GO:0016653">
    <property type="term" value="F:oxidoreductase activity, acting on NAD(P)H, heme protein as acceptor"/>
    <property type="evidence" value="ECO:0007669"/>
    <property type="project" value="TreeGrafter"/>
</dbReference>
<accession>A0A2N3PVT2</accession>
<reference evidence="14" key="1">
    <citation type="submission" date="2017-12" db="EMBL/GenBank/DDBJ databases">
        <title>Draft genome sequence of Telmatospirillum siberiense 26-4b1T, an acidotolerant peatland alphaproteobacterium potentially involved in sulfur cycling.</title>
        <authorList>
            <person name="Hausmann B."/>
            <person name="Pjevac P."/>
            <person name="Schreck K."/>
            <person name="Herbold C.W."/>
            <person name="Daims H."/>
            <person name="Wagner M."/>
            <person name="Pester M."/>
            <person name="Loy A."/>
        </authorList>
    </citation>
    <scope>NUCLEOTIDE SEQUENCE [LARGE SCALE GENOMIC DNA]</scope>
    <source>
        <strain evidence="14">26-4b1</strain>
    </source>
</reference>
<proteinExistence type="inferred from homology"/>
<evidence type="ECO:0000256" key="11">
    <source>
        <dbReference type="ARBA" id="ARBA00048044"/>
    </source>
</evidence>
<organism evidence="13 14">
    <name type="scientific">Telmatospirillum siberiense</name>
    <dbReference type="NCBI Taxonomy" id="382514"/>
    <lineage>
        <taxon>Bacteria</taxon>
        <taxon>Pseudomonadati</taxon>
        <taxon>Pseudomonadota</taxon>
        <taxon>Alphaproteobacteria</taxon>
        <taxon>Rhodospirillales</taxon>
        <taxon>Rhodospirillaceae</taxon>
        <taxon>Telmatospirillum</taxon>
    </lineage>
</organism>
<keyword evidence="14" id="KW-1185">Reference proteome</keyword>
<feature type="binding site" description="axial binding residue" evidence="12">
    <location>
        <position position="273"/>
    </location>
    <ligand>
        <name>heme</name>
        <dbReference type="ChEBI" id="CHEBI:30413"/>
    </ligand>
    <ligandPart>
        <name>Fe</name>
        <dbReference type="ChEBI" id="CHEBI:18248"/>
    </ligandPart>
</feature>
<evidence type="ECO:0000256" key="9">
    <source>
        <dbReference type="ARBA" id="ARBA00023136"/>
    </source>
</evidence>
<dbReference type="Proteomes" id="UP000233293">
    <property type="component" value="Unassembled WGS sequence"/>
</dbReference>
<dbReference type="InterPro" id="IPR023754">
    <property type="entry name" value="HemeA_Synthase_type2"/>
</dbReference>
<evidence type="ECO:0000256" key="5">
    <source>
        <dbReference type="ARBA" id="ARBA00022989"/>
    </source>
</evidence>
<dbReference type="HAMAP" id="MF_01665">
    <property type="entry name" value="HemeA_synth_type2"/>
    <property type="match status" value="1"/>
</dbReference>
<feature type="transmembrane region" description="Helical" evidence="12">
    <location>
        <begin position="304"/>
        <end position="326"/>
    </location>
</feature>